<dbReference type="EMBL" id="LBKL01000011">
    <property type="protein sequence ID" value="KLL45465.1"/>
    <property type="molecule type" value="Genomic_DNA"/>
</dbReference>
<dbReference type="InterPro" id="IPR009785">
    <property type="entry name" value="Prophage_Lj928_Orf309"/>
</dbReference>
<evidence type="ECO:0008006" key="4">
    <source>
        <dbReference type="Google" id="ProtNLM"/>
    </source>
</evidence>
<evidence type="ECO:0000256" key="1">
    <source>
        <dbReference type="SAM" id="MobiDB-lite"/>
    </source>
</evidence>
<protein>
    <recommendedName>
        <fullName evidence="4">DUF1351 domain-containing protein</fullName>
    </recommendedName>
</protein>
<evidence type="ECO:0000313" key="3">
    <source>
        <dbReference type="Proteomes" id="UP000035346"/>
    </source>
</evidence>
<dbReference type="Proteomes" id="UP000035346">
    <property type="component" value="Unassembled WGS sequence"/>
</dbReference>
<evidence type="ECO:0000313" key="2">
    <source>
        <dbReference type="EMBL" id="KLL45465.1"/>
    </source>
</evidence>
<name>A0A0H1YHB8_STRAG</name>
<proteinExistence type="predicted"/>
<reference evidence="2 3" key="1">
    <citation type="journal article" date="2015" name="PLoS ONE">
        <title>Genomic analysis reveals the molecular basis for capsule loss in the group B streptococcus population.</title>
        <authorList>
            <consortium name="DEVANI Consortium"/>
            <person name="Rosini R."/>
            <person name="Campisi E."/>
            <person name="De Chiara M."/>
            <person name="Tettelin H."/>
            <person name="Rinaudo D."/>
            <person name="Toniolo C."/>
            <person name="Metruccio M."/>
            <person name="Guidotti S."/>
            <person name="Sorensen U.B."/>
            <person name="Kilian M."/>
            <person name="Ramirez M."/>
            <person name="Janulczyk R."/>
            <person name="Donati C."/>
            <person name="Grandi G."/>
            <person name="Margarit I."/>
        </authorList>
    </citation>
    <scope>NUCLEOTIDE SEQUENCE [LARGE SCALE GENOMIC DNA]</scope>
    <source>
        <strain evidence="2 3">DK-B-USS-215</strain>
    </source>
</reference>
<sequence>MTKDVTNSTLTEIEVNYTPAVINIDYKTVEQQLKAVVDRYANYEVTANTYKADYDERTRLNKFKEALETRRKEIKANINNPYKEFEKRYKAILAPLDEVINNITIGLNAIDEHERLMRIDVIRATFEDKCMVAGLEKDTFEIKYNEYSLKKYFKTGKFELKKTTIDEMDALVLAEFDALEEYKASKQAIKEQAQEYDLPADSYIRHLEDGKSLVDVLKIMKGDRDALALRKEQQEAQSKADADRKAEIERIAQETANTNIKAVDSDTGEIIEDYPPELESGGRGTNRPLTQNTAPEAPKFETSKPVSYDLRLTFPHGNPQAKYFKELFEKNGVTSEMLFNGKTQKELTGGTQNVF</sequence>
<dbReference type="Pfam" id="PF07083">
    <property type="entry name" value="DUF1351"/>
    <property type="match status" value="1"/>
</dbReference>
<dbReference type="RefSeq" id="WP_017767000.1">
    <property type="nucleotide sequence ID" value="NZ_JBQKVU010000049.1"/>
</dbReference>
<organism evidence="2 3">
    <name type="scientific">Streptococcus agalactiae</name>
    <dbReference type="NCBI Taxonomy" id="1311"/>
    <lineage>
        <taxon>Bacteria</taxon>
        <taxon>Bacillati</taxon>
        <taxon>Bacillota</taxon>
        <taxon>Bacilli</taxon>
        <taxon>Lactobacillales</taxon>
        <taxon>Streptococcaceae</taxon>
        <taxon>Streptococcus</taxon>
    </lineage>
</organism>
<comment type="caution">
    <text evidence="2">The sequence shown here is derived from an EMBL/GenBank/DDBJ whole genome shotgun (WGS) entry which is preliminary data.</text>
</comment>
<dbReference type="AlphaFoldDB" id="A0A0H1YHB8"/>
<feature type="region of interest" description="Disordered" evidence="1">
    <location>
        <begin position="275"/>
        <end position="302"/>
    </location>
</feature>
<accession>A0A0H1YHB8</accession>
<gene>
    <name evidence="2" type="ORF">WA04_00650</name>
</gene>